<name>A0A1M6SWS1_9CLOT</name>
<dbReference type="PANTHER" id="PTHR47959">
    <property type="entry name" value="ATP-DEPENDENT RNA HELICASE RHLE-RELATED"/>
    <property type="match status" value="1"/>
</dbReference>
<dbReference type="PROSITE" id="PS51194">
    <property type="entry name" value="HELICASE_CTER"/>
    <property type="match status" value="1"/>
</dbReference>
<proteinExistence type="inferred from homology"/>
<dbReference type="Proteomes" id="UP000184310">
    <property type="component" value="Unassembled WGS sequence"/>
</dbReference>
<keyword evidence="12" id="KW-1185">Reference proteome</keyword>
<evidence type="ECO:0000256" key="2">
    <source>
        <dbReference type="ARBA" id="ARBA00022801"/>
    </source>
</evidence>
<dbReference type="SMART" id="SM00487">
    <property type="entry name" value="DEXDc"/>
    <property type="match status" value="1"/>
</dbReference>
<reference evidence="11 12" key="1">
    <citation type="submission" date="2016-11" db="EMBL/GenBank/DDBJ databases">
        <authorList>
            <person name="Jaros S."/>
            <person name="Januszkiewicz K."/>
            <person name="Wedrychowicz H."/>
        </authorList>
    </citation>
    <scope>NUCLEOTIDE SEQUENCE [LARGE SCALE GENOMIC DNA]</scope>
    <source>
        <strain evidence="11 12">DSM 21758</strain>
    </source>
</reference>
<dbReference type="Gene3D" id="3.30.70.330">
    <property type="match status" value="1"/>
</dbReference>
<dbReference type="Pfam" id="PF00271">
    <property type="entry name" value="Helicase_C"/>
    <property type="match status" value="1"/>
</dbReference>
<evidence type="ECO:0000313" key="12">
    <source>
        <dbReference type="Proteomes" id="UP000184310"/>
    </source>
</evidence>
<accession>A0A1M6SWS1</accession>
<dbReference type="STRING" id="1121302.SAMN02745163_03905"/>
<dbReference type="PROSITE" id="PS00039">
    <property type="entry name" value="DEAD_ATP_HELICASE"/>
    <property type="match status" value="1"/>
</dbReference>
<dbReference type="InterPro" id="IPR012677">
    <property type="entry name" value="Nucleotide-bd_a/b_plait_sf"/>
</dbReference>
<evidence type="ECO:0000256" key="7">
    <source>
        <dbReference type="RuleBase" id="RU000492"/>
    </source>
</evidence>
<evidence type="ECO:0000259" key="10">
    <source>
        <dbReference type="PROSITE" id="PS51195"/>
    </source>
</evidence>
<keyword evidence="1 7" id="KW-0547">Nucleotide-binding</keyword>
<dbReference type="InterPro" id="IPR005580">
    <property type="entry name" value="DbpA/CsdA_RNA-bd_dom"/>
</dbReference>
<evidence type="ECO:0000256" key="5">
    <source>
        <dbReference type="ARBA" id="ARBA00038437"/>
    </source>
</evidence>
<keyword evidence="3 7" id="KW-0347">Helicase</keyword>
<evidence type="ECO:0000256" key="3">
    <source>
        <dbReference type="ARBA" id="ARBA00022806"/>
    </source>
</evidence>
<dbReference type="CDD" id="cd00268">
    <property type="entry name" value="DEADc"/>
    <property type="match status" value="1"/>
</dbReference>
<dbReference type="Gene3D" id="3.40.50.300">
    <property type="entry name" value="P-loop containing nucleotide triphosphate hydrolases"/>
    <property type="match status" value="2"/>
</dbReference>
<comment type="similarity">
    <text evidence="5 7">Belongs to the DEAD box helicase family.</text>
</comment>
<dbReference type="AlphaFoldDB" id="A0A1M6SWS1"/>
<organism evidence="11 12">
    <name type="scientific">Clostridium cavendishii DSM 21758</name>
    <dbReference type="NCBI Taxonomy" id="1121302"/>
    <lineage>
        <taxon>Bacteria</taxon>
        <taxon>Bacillati</taxon>
        <taxon>Bacillota</taxon>
        <taxon>Clostridia</taxon>
        <taxon>Eubacteriales</taxon>
        <taxon>Clostridiaceae</taxon>
        <taxon>Clostridium</taxon>
    </lineage>
</organism>
<evidence type="ECO:0000256" key="6">
    <source>
        <dbReference type="PROSITE-ProRule" id="PRU00552"/>
    </source>
</evidence>
<dbReference type="SMART" id="SM00490">
    <property type="entry name" value="HELICc"/>
    <property type="match status" value="1"/>
</dbReference>
<dbReference type="GO" id="GO:0016787">
    <property type="term" value="F:hydrolase activity"/>
    <property type="evidence" value="ECO:0007669"/>
    <property type="project" value="UniProtKB-KW"/>
</dbReference>
<evidence type="ECO:0000256" key="4">
    <source>
        <dbReference type="ARBA" id="ARBA00022840"/>
    </source>
</evidence>
<dbReference type="InterPro" id="IPR014001">
    <property type="entry name" value="Helicase_ATP-bd"/>
</dbReference>
<evidence type="ECO:0000256" key="1">
    <source>
        <dbReference type="ARBA" id="ARBA00022741"/>
    </source>
</evidence>
<dbReference type="InterPro" id="IPR011545">
    <property type="entry name" value="DEAD/DEAH_box_helicase_dom"/>
</dbReference>
<dbReference type="InterPro" id="IPR001650">
    <property type="entry name" value="Helicase_C-like"/>
</dbReference>
<dbReference type="Pfam" id="PF00270">
    <property type="entry name" value="DEAD"/>
    <property type="match status" value="1"/>
</dbReference>
<dbReference type="InterPro" id="IPR000629">
    <property type="entry name" value="RNA-helicase_DEAD-box_CS"/>
</dbReference>
<feature type="domain" description="Helicase C-terminal" evidence="9">
    <location>
        <begin position="225"/>
        <end position="386"/>
    </location>
</feature>
<feature type="domain" description="Helicase ATP-binding" evidence="8">
    <location>
        <begin position="44"/>
        <end position="214"/>
    </location>
</feature>
<keyword evidence="4 7" id="KW-0067">ATP-binding</keyword>
<dbReference type="CDD" id="cd18787">
    <property type="entry name" value="SF2_C_DEAD"/>
    <property type="match status" value="1"/>
</dbReference>
<dbReference type="GO" id="GO:0005829">
    <property type="term" value="C:cytosol"/>
    <property type="evidence" value="ECO:0007669"/>
    <property type="project" value="TreeGrafter"/>
</dbReference>
<dbReference type="PANTHER" id="PTHR47959:SF1">
    <property type="entry name" value="ATP-DEPENDENT RNA HELICASE DBPA"/>
    <property type="match status" value="1"/>
</dbReference>
<dbReference type="PROSITE" id="PS51195">
    <property type="entry name" value="Q_MOTIF"/>
    <property type="match status" value="1"/>
</dbReference>
<dbReference type="GO" id="GO:0003676">
    <property type="term" value="F:nucleic acid binding"/>
    <property type="evidence" value="ECO:0007669"/>
    <property type="project" value="InterPro"/>
</dbReference>
<dbReference type="Pfam" id="PF03880">
    <property type="entry name" value="DbpA"/>
    <property type="match status" value="1"/>
</dbReference>
<dbReference type="PROSITE" id="PS51192">
    <property type="entry name" value="HELICASE_ATP_BIND_1"/>
    <property type="match status" value="1"/>
</dbReference>
<protein>
    <submittedName>
        <fullName evidence="11">ATP-dependent RNA helicase DbpA</fullName>
    </submittedName>
</protein>
<evidence type="ECO:0000259" key="8">
    <source>
        <dbReference type="PROSITE" id="PS51192"/>
    </source>
</evidence>
<gene>
    <name evidence="11" type="ORF">SAMN02745163_03905</name>
</gene>
<feature type="short sequence motif" description="Q motif" evidence="6">
    <location>
        <begin position="13"/>
        <end position="41"/>
    </location>
</feature>
<dbReference type="GO" id="GO:0003724">
    <property type="term" value="F:RNA helicase activity"/>
    <property type="evidence" value="ECO:0007669"/>
    <property type="project" value="InterPro"/>
</dbReference>
<evidence type="ECO:0000313" key="11">
    <source>
        <dbReference type="EMBL" id="SHK49144.1"/>
    </source>
</evidence>
<feature type="domain" description="DEAD-box RNA helicase Q" evidence="10">
    <location>
        <begin position="13"/>
        <end position="41"/>
    </location>
</feature>
<evidence type="ECO:0000259" key="9">
    <source>
        <dbReference type="PROSITE" id="PS51194"/>
    </source>
</evidence>
<dbReference type="InterPro" id="IPR014014">
    <property type="entry name" value="RNA_helicase_DEAD_Q_motif"/>
</dbReference>
<dbReference type="InterPro" id="IPR027417">
    <property type="entry name" value="P-loop_NTPase"/>
</dbReference>
<dbReference type="InterPro" id="IPR044742">
    <property type="entry name" value="DEAD/DEAH_RhlB"/>
</dbReference>
<keyword evidence="2 7" id="KW-0378">Hydrolase</keyword>
<dbReference type="GO" id="GO:0005524">
    <property type="term" value="F:ATP binding"/>
    <property type="evidence" value="ECO:0007669"/>
    <property type="project" value="UniProtKB-KW"/>
</dbReference>
<sequence length="486" mass="54902">MNMKIERYDDINMKFEDLNLHSDILKAINGLGYTEPSEVQEKVIPLALKGEDIIAKAQTGSGKTAAFAIPVIQNMDVELNEVQALVLTPTRELAVQVKEDFSSLGLFKRLKTIAIYGKQPMSVQKTQLKQRVHIVVGTPGRTLDHIKNGTLKLDNIKYLIIDEADEMLNMGFIDQVEDIIKYVSKERQTLMFSATLAPEIKELIERHMNDAKTIEIAGEALTVDRINQRYYEIAENHKYNLLRDILTLEKVNQGILFCRTKSNVSMLASRMRTNGYSVTEIHGDMLQRERLIALKEFKEGKFKYIVATDVAARGIDASGVSHVFNYDIPLELEAYVHRIGRTGRAGKSGEAITFVTPHEDKFLKAIEEFIAFKIPKAMRPDRDEVLNAPKEETSTIVKEKPKNLGEVTKIYISGGKKKKVRRGDIVGALINSGNIPGDKIGVIDIYDNYSHVDILEGFGRDLLRKNREILIKGKPFRIKKATPKDF</sequence>
<dbReference type="InterPro" id="IPR050079">
    <property type="entry name" value="DEAD_box_RNA_helicase"/>
</dbReference>
<dbReference type="EMBL" id="FQZB01000018">
    <property type="protein sequence ID" value="SHK49144.1"/>
    <property type="molecule type" value="Genomic_DNA"/>
</dbReference>
<dbReference type="SUPFAM" id="SSF52540">
    <property type="entry name" value="P-loop containing nucleoside triphosphate hydrolases"/>
    <property type="match status" value="1"/>
</dbReference>